<dbReference type="PANTHER" id="PTHR46648:SF1">
    <property type="entry name" value="ADENOSINE 5'-MONOPHOSPHORAMIDASE HNT1"/>
    <property type="match status" value="1"/>
</dbReference>
<dbReference type="Gene3D" id="3.30.428.10">
    <property type="entry name" value="HIT-like"/>
    <property type="match status" value="1"/>
</dbReference>
<dbReference type="GO" id="GO:0016787">
    <property type="term" value="F:hydrolase activity"/>
    <property type="evidence" value="ECO:0007669"/>
    <property type="project" value="UniProtKB-KW"/>
</dbReference>
<dbReference type="EMBL" id="MGGL01000008">
    <property type="protein sequence ID" value="OGM26932.1"/>
    <property type="molecule type" value="Genomic_DNA"/>
</dbReference>
<dbReference type="GO" id="GO:0009117">
    <property type="term" value="P:nucleotide metabolic process"/>
    <property type="evidence" value="ECO:0007669"/>
    <property type="project" value="TreeGrafter"/>
</dbReference>
<evidence type="ECO:0000256" key="1">
    <source>
        <dbReference type="PROSITE-ProRule" id="PRU00464"/>
    </source>
</evidence>
<keyword evidence="3" id="KW-0378">Hydrolase</keyword>
<dbReference type="Proteomes" id="UP000179221">
    <property type="component" value="Unassembled WGS sequence"/>
</dbReference>
<sequence length="158" mass="18098">MEDCIFCKIVKGQSLSYKILEDKKHVAFLSLYPNTPGFTVVATKKHKPSYAFENDDKTVTDLVLFTKKVAKLLDASFEGVGRCGMFFEGFGIDHLHSKLFPMHGTADMERWKPIESNIDVFFEKYPGYLSSHASKREDDKELERIKVKILETAKKLNL</sequence>
<reference evidence="3 4" key="1">
    <citation type="journal article" date="2016" name="Nat. Commun.">
        <title>Thousands of microbial genomes shed light on interconnected biogeochemical processes in an aquifer system.</title>
        <authorList>
            <person name="Anantharaman K."/>
            <person name="Brown C.T."/>
            <person name="Hug L.A."/>
            <person name="Sharon I."/>
            <person name="Castelle C.J."/>
            <person name="Probst A.J."/>
            <person name="Thomas B.C."/>
            <person name="Singh A."/>
            <person name="Wilkins M.J."/>
            <person name="Karaoz U."/>
            <person name="Brodie E.L."/>
            <person name="Williams K.H."/>
            <person name="Hubbard S.S."/>
            <person name="Banfield J.F."/>
        </authorList>
    </citation>
    <scope>NUCLEOTIDE SEQUENCE [LARGE SCALE GENOMIC DNA]</scope>
</reference>
<accession>A0A1F7YI35</accession>
<comment type="caution">
    <text evidence="1">Lacks conserved residue(s) required for the propagation of feature annotation.</text>
</comment>
<dbReference type="SUPFAM" id="SSF54197">
    <property type="entry name" value="HIT-like"/>
    <property type="match status" value="1"/>
</dbReference>
<dbReference type="AlphaFoldDB" id="A0A1F7YI35"/>
<dbReference type="PANTHER" id="PTHR46648">
    <property type="entry name" value="HIT FAMILY PROTEIN 1"/>
    <property type="match status" value="1"/>
</dbReference>
<protein>
    <submittedName>
        <fullName evidence="3">Diadenosine tetraphosphate hydrolase</fullName>
    </submittedName>
</protein>
<dbReference type="PROSITE" id="PS51084">
    <property type="entry name" value="HIT_2"/>
    <property type="match status" value="1"/>
</dbReference>
<feature type="domain" description="HIT" evidence="2">
    <location>
        <begin position="5"/>
        <end position="110"/>
    </location>
</feature>
<organism evidence="3 4">
    <name type="scientific">Candidatus Woesebacteria bacterium RIFCSPHIGHO2_01_FULL_40_22</name>
    <dbReference type="NCBI Taxonomy" id="1802499"/>
    <lineage>
        <taxon>Bacteria</taxon>
        <taxon>Candidatus Woeseibacteriota</taxon>
    </lineage>
</organism>
<gene>
    <name evidence="3" type="ORF">A2628_05830</name>
</gene>
<evidence type="ECO:0000313" key="4">
    <source>
        <dbReference type="Proteomes" id="UP000179221"/>
    </source>
</evidence>
<comment type="caution">
    <text evidence="3">The sequence shown here is derived from an EMBL/GenBank/DDBJ whole genome shotgun (WGS) entry which is preliminary data.</text>
</comment>
<dbReference type="InterPro" id="IPR036265">
    <property type="entry name" value="HIT-like_sf"/>
</dbReference>
<evidence type="ECO:0000259" key="2">
    <source>
        <dbReference type="PROSITE" id="PS51084"/>
    </source>
</evidence>
<dbReference type="InterPro" id="IPR001310">
    <property type="entry name" value="Histidine_triad_HIT"/>
</dbReference>
<name>A0A1F7YI35_9BACT</name>
<evidence type="ECO:0000313" key="3">
    <source>
        <dbReference type="EMBL" id="OGM26932.1"/>
    </source>
</evidence>
<dbReference type="Pfam" id="PF01230">
    <property type="entry name" value="HIT"/>
    <property type="match status" value="1"/>
</dbReference>
<proteinExistence type="predicted"/>
<dbReference type="InterPro" id="IPR011146">
    <property type="entry name" value="HIT-like"/>
</dbReference>